<evidence type="ECO:0000256" key="4">
    <source>
        <dbReference type="SAM" id="Coils"/>
    </source>
</evidence>
<feature type="coiled-coil region" evidence="4">
    <location>
        <begin position="418"/>
        <end position="477"/>
    </location>
</feature>
<evidence type="ECO:0008006" key="11">
    <source>
        <dbReference type="Google" id="ProtNLM"/>
    </source>
</evidence>
<dbReference type="Pfam" id="PF25481">
    <property type="entry name" value="Nucleoprot-TPR"/>
    <property type="match status" value="1"/>
</dbReference>
<dbReference type="PANTHER" id="PTHR18898:SF2">
    <property type="entry name" value="NUCLEOPROTEIN TPR"/>
    <property type="match status" value="1"/>
</dbReference>
<evidence type="ECO:0000256" key="3">
    <source>
        <dbReference type="ARBA" id="ARBA00023242"/>
    </source>
</evidence>
<evidence type="ECO:0000259" key="7">
    <source>
        <dbReference type="Pfam" id="PF25481"/>
    </source>
</evidence>
<evidence type="ECO:0000256" key="2">
    <source>
        <dbReference type="ARBA" id="ARBA00023054"/>
    </source>
</evidence>
<proteinExistence type="predicted"/>
<keyword evidence="3" id="KW-0539">Nucleus</keyword>
<feature type="region of interest" description="Disordered" evidence="5">
    <location>
        <begin position="1595"/>
        <end position="1614"/>
    </location>
</feature>
<feature type="coiled-coil region" evidence="4">
    <location>
        <begin position="719"/>
        <end position="747"/>
    </location>
</feature>
<feature type="compositionally biased region" description="Basic and acidic residues" evidence="5">
    <location>
        <begin position="1942"/>
        <end position="1957"/>
    </location>
</feature>
<name>A0AAN9DZD4_CROPI</name>
<feature type="compositionally biased region" description="Basic residues" evidence="5">
    <location>
        <begin position="1801"/>
        <end position="1811"/>
    </location>
</feature>
<feature type="compositionally biased region" description="Low complexity" evidence="5">
    <location>
        <begin position="2149"/>
        <end position="2158"/>
    </location>
</feature>
<evidence type="ECO:0000313" key="9">
    <source>
        <dbReference type="EMBL" id="KAK7243709.1"/>
    </source>
</evidence>
<feature type="compositionally biased region" description="Basic and acidic residues" evidence="5">
    <location>
        <begin position="1983"/>
        <end position="1993"/>
    </location>
</feature>
<accession>A0AAN9DZD4</accession>
<reference evidence="9 10" key="1">
    <citation type="submission" date="2024-01" db="EMBL/GenBank/DDBJ databases">
        <title>The genomes of 5 underutilized Papilionoideae crops provide insights into root nodulation and disease resistanc.</title>
        <authorList>
            <person name="Yuan L."/>
        </authorList>
    </citation>
    <scope>NUCLEOTIDE SEQUENCE [LARGE SCALE GENOMIC DNA]</scope>
    <source>
        <strain evidence="9">ZHUSHIDOU_FW_LH</strain>
        <tissue evidence="9">Leaf</tissue>
    </source>
</reference>
<keyword evidence="2 4" id="KW-0175">Coiled coil</keyword>
<dbReference type="InterPro" id="IPR057974">
    <property type="entry name" value="NUA/TPR/MLP1-2-like_dom"/>
</dbReference>
<feature type="compositionally biased region" description="Polar residues" evidence="5">
    <location>
        <begin position="2132"/>
        <end position="2141"/>
    </location>
</feature>
<dbReference type="PANTHER" id="PTHR18898">
    <property type="entry name" value="NUCLEOPROTEIN TPR-RELATED"/>
    <property type="match status" value="1"/>
</dbReference>
<dbReference type="GO" id="GO:0006606">
    <property type="term" value="P:protein import into nucleus"/>
    <property type="evidence" value="ECO:0007669"/>
    <property type="project" value="InterPro"/>
</dbReference>
<feature type="coiled-coil region" evidence="4">
    <location>
        <begin position="801"/>
        <end position="1289"/>
    </location>
</feature>
<dbReference type="GO" id="GO:0017056">
    <property type="term" value="F:structural constituent of nuclear pore"/>
    <property type="evidence" value="ECO:0007669"/>
    <property type="project" value="TreeGrafter"/>
</dbReference>
<dbReference type="InterPro" id="IPR012929">
    <property type="entry name" value="Nucleoprot-TPR/MLP1-2_dom"/>
</dbReference>
<evidence type="ECO:0000256" key="1">
    <source>
        <dbReference type="ARBA" id="ARBA00004123"/>
    </source>
</evidence>
<dbReference type="Proteomes" id="UP001372338">
    <property type="component" value="Unassembled WGS sequence"/>
</dbReference>
<evidence type="ECO:0000259" key="8">
    <source>
        <dbReference type="Pfam" id="PF25785"/>
    </source>
</evidence>
<evidence type="ECO:0000256" key="5">
    <source>
        <dbReference type="SAM" id="MobiDB-lite"/>
    </source>
</evidence>
<feature type="coiled-coil region" evidence="4">
    <location>
        <begin position="358"/>
        <end position="392"/>
    </location>
</feature>
<feature type="coiled-coil region" evidence="4">
    <location>
        <begin position="186"/>
        <end position="318"/>
    </location>
</feature>
<feature type="compositionally biased region" description="Acidic residues" evidence="5">
    <location>
        <begin position="2009"/>
        <end position="2018"/>
    </location>
</feature>
<dbReference type="GO" id="GO:0006406">
    <property type="term" value="P:mRNA export from nucleus"/>
    <property type="evidence" value="ECO:0007669"/>
    <property type="project" value="TreeGrafter"/>
</dbReference>
<organism evidence="9 10">
    <name type="scientific">Crotalaria pallida</name>
    <name type="common">Smooth rattlebox</name>
    <name type="synonym">Crotalaria striata</name>
    <dbReference type="NCBI Taxonomy" id="3830"/>
    <lineage>
        <taxon>Eukaryota</taxon>
        <taxon>Viridiplantae</taxon>
        <taxon>Streptophyta</taxon>
        <taxon>Embryophyta</taxon>
        <taxon>Tracheophyta</taxon>
        <taxon>Spermatophyta</taxon>
        <taxon>Magnoliopsida</taxon>
        <taxon>eudicotyledons</taxon>
        <taxon>Gunneridae</taxon>
        <taxon>Pentapetalae</taxon>
        <taxon>rosids</taxon>
        <taxon>fabids</taxon>
        <taxon>Fabales</taxon>
        <taxon>Fabaceae</taxon>
        <taxon>Papilionoideae</taxon>
        <taxon>50 kb inversion clade</taxon>
        <taxon>genistoids sensu lato</taxon>
        <taxon>core genistoids</taxon>
        <taxon>Crotalarieae</taxon>
        <taxon>Crotalaria</taxon>
    </lineage>
</organism>
<comment type="subcellular location">
    <subcellularLocation>
        <location evidence="1">Nucleus</location>
    </subcellularLocation>
</comment>
<feature type="compositionally biased region" description="Basic residues" evidence="5">
    <location>
        <begin position="2166"/>
        <end position="2183"/>
    </location>
</feature>
<gene>
    <name evidence="9" type="ORF">RIF29_38519</name>
</gene>
<sequence length="2190" mass="246881">MNTRRSLTQHIEISLNFNCLCELHVGGDIISVNENDYNYDDLDWEIGLPVSPTQYESATIFTPLPRFSLFSIVIQCYTHSHLSNSLHFFFSSNPHFPLSKRREKKKNTCTEFPPIRVYHMPLFISDEEFSRCSGDAATVAAKADAFIRGLLHDLDTVRARADAADINAEQNCSLIEQKYLSLAAEFSKLESQVSELQSSLDQRQRELAEAQSQNHQIQLQLVEKDREIERLKTEVGELHKSKRQLIELNEQKDLELSEKNATIKSYLDKIVYLNENAAHKEARLSEVEAELGRSRAACTRFQQEKEILEKQNAWLNDELTAKVNSFFELRRKHTDLDAEMSSKLTDVERQFSECSKSLQWNKDRVRDLEMRLKSTQEELISAKDAAATNEERLSAELSTVNKLNELYKESSEEWSRKAADLEGVIKAMESHLKQVEDVYNAKLEKELSARKQVEKEAADLKEKFEKCEAEIQTRKKTNASNNLSLSNFTTEPWLASIEVDNMIDENSLLVPKIPADVSGTALAASLLRDGWSLAKMYAKYQEAVDALRHEQLGRKESEAILQRVLYELEEKAEAIIDERAEHEKMAEAYSLMNQKLQNSLTENEYLEKIIQELKADLKRRERDCSLAQKEINDLQKQVTVLLKECQDIQLRGGSIGYDIDDDSANIDSTTSTESVAEKVISEHLLTFKDINGLVEQNVQLRSLVRSLSGQIENQEVEFKEKLEMELRKHTEEAASKVEAVLKRAEEQGRMIESLHTSVAMYKRLYEEEHSNNLSHAHSSEARAAVTEIRRNDLKASIESSEEASKKSLEKAAERVRCLEDDLAKSRSEIILLRSERDKAALEANFAREKLESFMKEFEHQKAEANGVLARNVEFSQLIVDYQRKLRESSESLSAAEERCQKHYMELSIVKHEKEVLSNAEKRASDEVRSLSERVQRLQASLGTIQSAEEVREEARAAERVKQEEYAKKLEREWAEAKKELQEERENVRRLSLDRDQTIKNSLRQVEDMSKELANALRAVASAESRAAAAEAKLSGLQRKMGSTDDKVVEIDGVSGPSTLSSDEAVTELQTAKEEIEKLKEEAHANKAHMLQYKSIAEVNEDALKQIQVAHENYKMESDNAKKELEAELHSLRQKISELENESSLKSEAVASATAGKKEALASALAEITNLKEEILAKSSQISAMEIEISALKERLDKEHQRWRAAQTNYERQVILQSETIQELTKTSETLAVLQEEASEIRKLADAQKIENSELKAKWEEEKLVLEKSRSDAEKRYDEINEQNKILHSQLEALHIRWAEKERNYAGVSSGSSSADVFGDASLQNVINYLRRSKEIAETEVSLLKQEKLRLQSQLESALKAAESAHASLEAERAKSKSFLFTEEEFKALQLQVREMNLLRESNNQLREENKHNFEEWQKSHEHSQKARAETENLENLLRQREIELEGCKNEIEALKKEKDHLNHRVSELIESSKNVDVEDYDRLKKLVRDLQDKLRDKDARIEEYCRTISEKQDSVSRLEQDLSNCRLELTEREKKINEIVHVENNLRQELDKHRQELDKHRRLLAPYKKRNDVLSREKEELFKENQQLAKQLDEIKQAKSSTSDTAGDQAMKEEKDTRIQILEKHVERHREDLKKATEDLKKATEKRQKTEKTIKDSYNNVEQEKTKFVNEFERYKEALKWLSDEVEKLKLDVSNLPEGTNAAQLLSGSNADDVIAPYIFAVENFEKVAQSSLCELGSPGNLRDATVSDSSTAATGVVVHAQPTTITSLVAPGASSLPPKATGDSEKRLALPKAGVEARKTGRTRLVRPRLVKPDEPQGDVEMSDAEGPGGKPGPSSDPETQSNVAPSSQTLARKRIAPTSSSELREESATPGEKSSDVVAPALKKSKGSESPEEGAEEQAAATPELAGSHPITEESFDGGELPQGQNEEDGEAQNEDGDTAIEKDEESKDPIHLDDSSQEELQGDKTGILEENQDQPAETKVVSDDLQRDTSEPDNQQTTLAPSGEREDGEFLEAGDLEGSSDLFNIAENQESREGQSEPAASPEPSSARVDDEALEAGEINSPERSSDDKIDEGDMAEEIVESDQVPEPAPVASESSTLSSSVAGTSSSKMNLQPVPKQGASSEIEGKQASPSVSTTINLQERARQRAQLRQAGAGVASTISRGRGRASPRGRLTRGRGRRPPPSGDA</sequence>
<feature type="compositionally biased region" description="Low complexity" evidence="5">
    <location>
        <begin position="2094"/>
        <end position="2111"/>
    </location>
</feature>
<dbReference type="InterPro" id="IPR057577">
    <property type="entry name" value="Nucleoprot-TPR/MLP1_dom"/>
</dbReference>
<comment type="caution">
    <text evidence="9">The sequence shown here is derived from an EMBL/GenBank/DDBJ whole genome shotgun (WGS) entry which is preliminary data.</text>
</comment>
<feature type="compositionally biased region" description="Low complexity" evidence="5">
    <location>
        <begin position="2039"/>
        <end position="2050"/>
    </location>
</feature>
<feature type="compositionally biased region" description="Polar residues" evidence="5">
    <location>
        <begin position="1840"/>
        <end position="1852"/>
    </location>
</feature>
<dbReference type="GO" id="GO:0005643">
    <property type="term" value="C:nuclear pore"/>
    <property type="evidence" value="ECO:0007669"/>
    <property type="project" value="TreeGrafter"/>
</dbReference>
<feature type="compositionally biased region" description="Acidic residues" evidence="5">
    <location>
        <begin position="1928"/>
        <end position="1941"/>
    </location>
</feature>
<keyword evidence="10" id="KW-1185">Reference proteome</keyword>
<evidence type="ECO:0000313" key="10">
    <source>
        <dbReference type="Proteomes" id="UP001372338"/>
    </source>
</evidence>
<feature type="domain" description="Nucleoprotein TPR/MLP1-2" evidence="6">
    <location>
        <begin position="1166"/>
        <end position="1293"/>
    </location>
</feature>
<protein>
    <recommendedName>
        <fullName evidence="11">Nucleoprotein TPR/MLP1 domain-containing protein</fullName>
    </recommendedName>
</protein>
<feature type="region of interest" description="Disordered" evidence="5">
    <location>
        <begin position="1770"/>
        <end position="2190"/>
    </location>
</feature>
<dbReference type="Pfam" id="PF07926">
    <property type="entry name" value="TPR_MLP1_2"/>
    <property type="match status" value="1"/>
</dbReference>
<feature type="compositionally biased region" description="Acidic residues" evidence="5">
    <location>
        <begin position="2072"/>
        <end position="2084"/>
    </location>
</feature>
<feature type="coiled-coil region" evidence="4">
    <location>
        <begin position="565"/>
        <end position="651"/>
    </location>
</feature>
<evidence type="ECO:0000259" key="6">
    <source>
        <dbReference type="Pfam" id="PF07926"/>
    </source>
</evidence>
<dbReference type="EMBL" id="JAYWIO010000008">
    <property type="protein sequence ID" value="KAK7243709.1"/>
    <property type="molecule type" value="Genomic_DNA"/>
</dbReference>
<dbReference type="Pfam" id="PF25785">
    <property type="entry name" value="TPR"/>
    <property type="match status" value="1"/>
</dbReference>
<feature type="domain" description="NUA/TPR/MLP1-2-like" evidence="8">
    <location>
        <begin position="610"/>
        <end position="715"/>
    </location>
</feature>
<feature type="domain" description="Nucleoprotein TPR/MPL1" evidence="7">
    <location>
        <begin position="290"/>
        <end position="368"/>
    </location>
</feature>